<dbReference type="Proteomes" id="UP000295484">
    <property type="component" value="Unassembled WGS sequence"/>
</dbReference>
<dbReference type="InterPro" id="IPR025195">
    <property type="entry name" value="GTA_TIM_dom"/>
</dbReference>
<name>A0A4R8FCK7_9RHOB</name>
<proteinExistence type="predicted"/>
<evidence type="ECO:0000313" key="3">
    <source>
        <dbReference type="Proteomes" id="UP000295484"/>
    </source>
</evidence>
<evidence type="ECO:0000259" key="1">
    <source>
        <dbReference type="Pfam" id="PF13547"/>
    </source>
</evidence>
<protein>
    <submittedName>
        <fullName evidence="2">Gene Transfer Agent (GTA)-like protein</fullName>
    </submittedName>
</protein>
<evidence type="ECO:0000313" key="2">
    <source>
        <dbReference type="EMBL" id="TDX21418.1"/>
    </source>
</evidence>
<organism evidence="2 3">
    <name type="scientific">Rhodovulum visakhapatnamense</name>
    <dbReference type="NCBI Taxonomy" id="364297"/>
    <lineage>
        <taxon>Bacteria</taxon>
        <taxon>Pseudomonadati</taxon>
        <taxon>Pseudomonadota</taxon>
        <taxon>Alphaproteobacteria</taxon>
        <taxon>Rhodobacterales</taxon>
        <taxon>Paracoccaceae</taxon>
        <taxon>Rhodovulum</taxon>
    </lineage>
</organism>
<comment type="caution">
    <text evidence="2">The sequence shown here is derived from an EMBL/GenBank/DDBJ whole genome shotgun (WGS) entry which is preliminary data.</text>
</comment>
<reference evidence="2 3" key="1">
    <citation type="submission" date="2019-03" db="EMBL/GenBank/DDBJ databases">
        <title>Genomic Encyclopedia of Type Strains, Phase IV (KMG-IV): sequencing the most valuable type-strain genomes for metagenomic binning, comparative biology and taxonomic classification.</title>
        <authorList>
            <person name="Goeker M."/>
        </authorList>
    </citation>
    <scope>NUCLEOTIDE SEQUENCE [LARGE SCALE GENOMIC DNA]</scope>
    <source>
        <strain evidence="2 3">JA181</strain>
    </source>
</reference>
<sequence>MITHRRFAYLQANIAGGEGFDWFYASAADRSAQFGTAITDGAASKPWVFRYKDLRAWWSNPHYNRLGGVEPCFS</sequence>
<dbReference type="AlphaFoldDB" id="A0A4R8FCK7"/>
<gene>
    <name evidence="2" type="ORF">EV657_14011</name>
</gene>
<accession>A0A4R8FCK7</accession>
<dbReference type="EMBL" id="SOEB01000040">
    <property type="protein sequence ID" value="TDX21418.1"/>
    <property type="molecule type" value="Genomic_DNA"/>
</dbReference>
<feature type="domain" description="GTA TIM-barrel-like" evidence="1">
    <location>
        <begin position="7"/>
        <end position="70"/>
    </location>
</feature>
<dbReference type="Pfam" id="PF13547">
    <property type="entry name" value="GTA_TIM"/>
    <property type="match status" value="1"/>
</dbReference>